<keyword evidence="2" id="KW-1133">Transmembrane helix</keyword>
<comment type="caution">
    <text evidence="3">The sequence shown here is derived from an EMBL/GenBank/DDBJ whole genome shotgun (WGS) entry which is preliminary data.</text>
</comment>
<feature type="compositionally biased region" description="Basic and acidic residues" evidence="1">
    <location>
        <begin position="55"/>
        <end position="66"/>
    </location>
</feature>
<organism evidence="3 4">
    <name type="scientific">Ruegeria profundi</name>
    <dbReference type="NCBI Taxonomy" id="1685378"/>
    <lineage>
        <taxon>Bacteria</taxon>
        <taxon>Pseudomonadati</taxon>
        <taxon>Pseudomonadota</taxon>
        <taxon>Alphaproteobacteria</taxon>
        <taxon>Rhodobacterales</taxon>
        <taxon>Roseobacteraceae</taxon>
        <taxon>Ruegeria</taxon>
    </lineage>
</organism>
<dbReference type="SUPFAM" id="SSF52096">
    <property type="entry name" value="ClpP/crotonase"/>
    <property type="match status" value="1"/>
</dbReference>
<feature type="region of interest" description="Disordered" evidence="1">
    <location>
        <begin position="44"/>
        <end position="76"/>
    </location>
</feature>
<protein>
    <submittedName>
        <fullName evidence="3">Uncharacterized protein</fullName>
    </submittedName>
</protein>
<keyword evidence="2" id="KW-0812">Transmembrane</keyword>
<dbReference type="EMBL" id="LQBP01000008">
    <property type="protein sequence ID" value="KUJ77770.1"/>
    <property type="molecule type" value="Genomic_DNA"/>
</dbReference>
<accession>A0A0X3TWL0</accession>
<sequence>MGLLRRFDPRSGLRYILILQLAIAGVLVLSDVVGVIPSPFQERVELPTGPVSPGDQRREYRTDRSDPSLIPQDGPLDLPVPEAFPDRLDFSVQEVEGLGRVLLLSGQIEVDDSSRFASYLSDMKEKPDLVALHSPGGVVSEALSIGKRIREAELASAVLAGAMCVSSCPYILAGGEDRIVSLRGLVGMHQHYYDQPRLIPVVFAVEGIQKGQGETMQHLIDLGVDPSLMLYSLNTPPEEIYVLVEEELLDTRIATQVID</sequence>
<dbReference type="Proteomes" id="UP000053690">
    <property type="component" value="Unassembled WGS sequence"/>
</dbReference>
<name>A0A0X3TWL0_9RHOB</name>
<reference evidence="4" key="1">
    <citation type="submission" date="2015-12" db="EMBL/GenBank/DDBJ databases">
        <authorList>
            <person name="Zhang G."/>
            <person name="Stingl U."/>
        </authorList>
    </citation>
    <scope>NUCLEOTIDE SEQUENCE [LARGE SCALE GENOMIC DNA]</scope>
    <source>
        <strain evidence="4">ZGT108</strain>
    </source>
</reference>
<dbReference type="Gene3D" id="3.90.226.10">
    <property type="entry name" value="2-enoyl-CoA Hydratase, Chain A, domain 1"/>
    <property type="match status" value="1"/>
</dbReference>
<gene>
    <name evidence="3" type="ORF">AVO44_15690</name>
</gene>
<dbReference type="AlphaFoldDB" id="A0A0X3TWL0"/>
<keyword evidence="4" id="KW-1185">Reference proteome</keyword>
<feature type="transmembrane region" description="Helical" evidence="2">
    <location>
        <begin position="12"/>
        <end position="36"/>
    </location>
</feature>
<dbReference type="InterPro" id="IPR029045">
    <property type="entry name" value="ClpP/crotonase-like_dom_sf"/>
</dbReference>
<keyword evidence="2" id="KW-0472">Membrane</keyword>
<dbReference type="STRING" id="1685378.AVO44_15690"/>
<evidence type="ECO:0000313" key="4">
    <source>
        <dbReference type="Proteomes" id="UP000053690"/>
    </source>
</evidence>
<evidence type="ECO:0000256" key="2">
    <source>
        <dbReference type="SAM" id="Phobius"/>
    </source>
</evidence>
<evidence type="ECO:0000313" key="3">
    <source>
        <dbReference type="EMBL" id="KUJ77770.1"/>
    </source>
</evidence>
<proteinExistence type="predicted"/>
<evidence type="ECO:0000256" key="1">
    <source>
        <dbReference type="SAM" id="MobiDB-lite"/>
    </source>
</evidence>